<sequence>MKEMAVKLGTDCTLVCLDDKSIGEPGSPTSTGVRAHNKSLIPEGAKLSALDHDCHIHGAVPSVLLDVELPQCKDDSFYNNVLHVIVKDAKDSSSVIDTKEKNAPKKLKAFIERHCRAWQYSFQRLPADKPLHWLPDPTKGPDGTFQPLEDLLGIEAIDRDCPGLSDKGTITENDKKHKGVLIGGKVRSFIMCCLCGKRRVVYCKERLSRQQVTDIEVVQDNLLYTCGSMLFPYGHRNHETVVVKDGLECAAEMETTYSAGITTKFQPLCFYCGDTEVDSTSQTVQDE</sequence>
<reference evidence="1" key="1">
    <citation type="submission" date="2022-08" db="UniProtKB">
        <authorList>
            <consortium name="EnsemblMetazoa"/>
        </authorList>
    </citation>
    <scope>IDENTIFICATION</scope>
    <source>
        <strain evidence="1">05x7-T-G4-1.051#20</strain>
    </source>
</reference>
<dbReference type="EnsemblMetazoa" id="G5159.1">
    <property type="protein sequence ID" value="G5159.1:cds"/>
    <property type="gene ID" value="G5159"/>
</dbReference>
<organism evidence="1 2">
    <name type="scientific">Magallana gigas</name>
    <name type="common">Pacific oyster</name>
    <name type="synonym">Crassostrea gigas</name>
    <dbReference type="NCBI Taxonomy" id="29159"/>
    <lineage>
        <taxon>Eukaryota</taxon>
        <taxon>Metazoa</taxon>
        <taxon>Spiralia</taxon>
        <taxon>Lophotrochozoa</taxon>
        <taxon>Mollusca</taxon>
        <taxon>Bivalvia</taxon>
        <taxon>Autobranchia</taxon>
        <taxon>Pteriomorphia</taxon>
        <taxon>Ostreida</taxon>
        <taxon>Ostreoidea</taxon>
        <taxon>Ostreidae</taxon>
        <taxon>Magallana</taxon>
    </lineage>
</organism>
<evidence type="ECO:0000313" key="1">
    <source>
        <dbReference type="EnsemblMetazoa" id="G5159.1:cds"/>
    </source>
</evidence>
<keyword evidence="2" id="KW-1185">Reference proteome</keyword>
<proteinExistence type="predicted"/>
<accession>A0A8W8NC63</accession>
<dbReference type="AlphaFoldDB" id="A0A8W8NC63"/>
<name>A0A8W8NC63_MAGGI</name>
<dbReference type="Proteomes" id="UP000005408">
    <property type="component" value="Unassembled WGS sequence"/>
</dbReference>
<evidence type="ECO:0000313" key="2">
    <source>
        <dbReference type="Proteomes" id="UP000005408"/>
    </source>
</evidence>
<protein>
    <submittedName>
        <fullName evidence="1">Uncharacterized protein</fullName>
    </submittedName>
</protein>